<dbReference type="EMBL" id="KV966316">
    <property type="protein sequence ID" value="PIO16259.1"/>
    <property type="molecule type" value="Genomic_DNA"/>
</dbReference>
<keyword evidence="2" id="KW-1185">Reference proteome</keyword>
<gene>
    <name evidence="1" type="ORF">AB205_0004060</name>
</gene>
<protein>
    <submittedName>
        <fullName evidence="1">Uncharacterized protein</fullName>
    </submittedName>
</protein>
<organism evidence="1 2">
    <name type="scientific">Aquarana catesbeiana</name>
    <name type="common">American bullfrog</name>
    <name type="synonym">Rana catesbeiana</name>
    <dbReference type="NCBI Taxonomy" id="8400"/>
    <lineage>
        <taxon>Eukaryota</taxon>
        <taxon>Metazoa</taxon>
        <taxon>Chordata</taxon>
        <taxon>Craniata</taxon>
        <taxon>Vertebrata</taxon>
        <taxon>Euteleostomi</taxon>
        <taxon>Amphibia</taxon>
        <taxon>Batrachia</taxon>
        <taxon>Anura</taxon>
        <taxon>Neobatrachia</taxon>
        <taxon>Ranoidea</taxon>
        <taxon>Ranidae</taxon>
        <taxon>Aquarana</taxon>
    </lineage>
</organism>
<dbReference type="Proteomes" id="UP000228934">
    <property type="component" value="Unassembled WGS sequence"/>
</dbReference>
<proteinExistence type="predicted"/>
<evidence type="ECO:0000313" key="2">
    <source>
        <dbReference type="Proteomes" id="UP000228934"/>
    </source>
</evidence>
<reference evidence="2" key="1">
    <citation type="journal article" date="2017" name="Nat. Commun.">
        <title>The North American bullfrog draft genome provides insight into hormonal regulation of long noncoding RNA.</title>
        <authorList>
            <person name="Hammond S.A."/>
            <person name="Warren R.L."/>
            <person name="Vandervalk B.P."/>
            <person name="Kucuk E."/>
            <person name="Khan H."/>
            <person name="Gibb E.A."/>
            <person name="Pandoh P."/>
            <person name="Kirk H."/>
            <person name="Zhao Y."/>
            <person name="Jones M."/>
            <person name="Mungall A.J."/>
            <person name="Coope R."/>
            <person name="Pleasance S."/>
            <person name="Moore R.A."/>
            <person name="Holt R.A."/>
            <person name="Round J.M."/>
            <person name="Ohora S."/>
            <person name="Walle B.V."/>
            <person name="Veldhoen N."/>
            <person name="Helbing C.C."/>
            <person name="Birol I."/>
        </authorList>
    </citation>
    <scope>NUCLEOTIDE SEQUENCE [LARGE SCALE GENOMIC DNA]</scope>
</reference>
<sequence length="58" mass="6473">MGQVCTGCECTEYNSGYYVEEECGRQDGGHNTLERKVKGMTTGKMCTRPLKTLHSLLK</sequence>
<accession>A0A2G9QKW1</accession>
<name>A0A2G9QKW1_AQUCT</name>
<dbReference type="AlphaFoldDB" id="A0A2G9QKW1"/>
<evidence type="ECO:0000313" key="1">
    <source>
        <dbReference type="EMBL" id="PIO16259.1"/>
    </source>
</evidence>